<feature type="repeat" description="PPR" evidence="2">
    <location>
        <begin position="609"/>
        <end position="643"/>
    </location>
</feature>
<feature type="repeat" description="PPR" evidence="2">
    <location>
        <begin position="644"/>
        <end position="678"/>
    </location>
</feature>
<gene>
    <name evidence="4" type="ORF">JCGZ_27008</name>
</gene>
<evidence type="ECO:0000259" key="3">
    <source>
        <dbReference type="Pfam" id="PF17177"/>
    </source>
</evidence>
<dbReference type="PROSITE" id="PS51375">
    <property type="entry name" value="PPR"/>
    <property type="match status" value="4"/>
</dbReference>
<evidence type="ECO:0000256" key="2">
    <source>
        <dbReference type="PROSITE-ProRule" id="PRU00708"/>
    </source>
</evidence>
<organism evidence="4 5">
    <name type="scientific">Jatropha curcas</name>
    <name type="common">Barbados nut</name>
    <dbReference type="NCBI Taxonomy" id="180498"/>
    <lineage>
        <taxon>Eukaryota</taxon>
        <taxon>Viridiplantae</taxon>
        <taxon>Streptophyta</taxon>
        <taxon>Embryophyta</taxon>
        <taxon>Tracheophyta</taxon>
        <taxon>Spermatophyta</taxon>
        <taxon>Magnoliopsida</taxon>
        <taxon>eudicotyledons</taxon>
        <taxon>Gunneridae</taxon>
        <taxon>Pentapetalae</taxon>
        <taxon>rosids</taxon>
        <taxon>fabids</taxon>
        <taxon>Malpighiales</taxon>
        <taxon>Euphorbiaceae</taxon>
        <taxon>Crotonoideae</taxon>
        <taxon>Jatropheae</taxon>
        <taxon>Jatropha</taxon>
    </lineage>
</organism>
<reference evidence="4 5" key="1">
    <citation type="journal article" date="2014" name="PLoS ONE">
        <title>Global Analysis of Gene Expression Profiles in Physic Nut (Jatropha curcas L.) Seedlings Exposed to Salt Stress.</title>
        <authorList>
            <person name="Zhang L."/>
            <person name="Zhang C."/>
            <person name="Wu P."/>
            <person name="Chen Y."/>
            <person name="Li M."/>
            <person name="Jiang H."/>
            <person name="Wu G."/>
        </authorList>
    </citation>
    <scope>NUCLEOTIDE SEQUENCE [LARGE SCALE GENOMIC DNA]</scope>
    <source>
        <strain evidence="5">cv. GZQX0401</strain>
        <tissue evidence="4">Young leaves</tissue>
    </source>
</reference>
<dbReference type="Pfam" id="PF13812">
    <property type="entry name" value="PPR_3"/>
    <property type="match status" value="2"/>
</dbReference>
<keyword evidence="5" id="KW-1185">Reference proteome</keyword>
<proteinExistence type="predicted"/>
<dbReference type="STRING" id="180498.A0A067LBW8"/>
<dbReference type="InterPro" id="IPR011990">
    <property type="entry name" value="TPR-like_helical_dom_sf"/>
</dbReference>
<dbReference type="Proteomes" id="UP000027138">
    <property type="component" value="Unassembled WGS sequence"/>
</dbReference>
<dbReference type="AlphaFoldDB" id="A0A067LBW8"/>
<evidence type="ECO:0000313" key="4">
    <source>
        <dbReference type="EMBL" id="KDP41990.1"/>
    </source>
</evidence>
<dbReference type="InterPro" id="IPR002885">
    <property type="entry name" value="PPR_rpt"/>
</dbReference>
<name>A0A067LBW8_JATCU</name>
<dbReference type="Gene3D" id="1.25.40.10">
    <property type="entry name" value="Tetratricopeptide repeat domain"/>
    <property type="match status" value="4"/>
</dbReference>
<evidence type="ECO:0000256" key="1">
    <source>
        <dbReference type="ARBA" id="ARBA00022737"/>
    </source>
</evidence>
<feature type="domain" description="PROP1-like PPR" evidence="3">
    <location>
        <begin position="582"/>
        <end position="697"/>
    </location>
</feature>
<keyword evidence="1" id="KW-0677">Repeat</keyword>
<dbReference type="NCBIfam" id="TIGR00756">
    <property type="entry name" value="PPR"/>
    <property type="match status" value="2"/>
</dbReference>
<feature type="repeat" description="PPR" evidence="2">
    <location>
        <begin position="452"/>
        <end position="486"/>
    </location>
</feature>
<sequence length="828" mass="94125">MRTTLGRVPLGSIADLCCKSILLKHGEINATVKLRFCRSIATSLANIFLKHGEKSTGKSIQKQIVDALYLGERGRASHLLLDLSHANNSLRANDFADILKYCARSPDPLFAMETWRIMREKGIGLNNRSCLFMMQALCKGGYMEEAYDLIHFLREKSGMNPSLAMCNSFLEACSEIYSITHANRCLDLMERRMLGKNEDTYTALLKLAVIQRNLSAVHEIWKDYIKYYSPSILSLQQFVLSFVSLRDTNSACQMLQHMVDLVLRGNIFIESTAYGKLYSSRLDIPIPSKDELGLQRFYLKEINELSVPSRVDAYASGIECSTISNTGKKIEFVGTVALKNIESIPAIKVLRSSFGNVMHACAKEENFRIAEQLMLQMQNLGLQPSEGTYCNFIRAIISERGTSEGMEVLKIMQQKKLRPKCKTLAVLSMACCKELELDLAEALLDQISNYQDPRPYNFFFRACDAMDKPERAVRILAKMKQLKVKPNSWTYAHLFSLFGNVNAPYEDGNMLSQVDSAKRINAIEMDMEKNGVQHSQLSIKFLLRALSAEGMIRELIQYLHMAEDLFSRRNISLGTPIYNIVLHSLVEAKDSRSAIKIFKKMKSSGFDLNYATYTTMIDCCSIIRCYKSACALVSMMVHDGFYPNTAAYTALIKVVLEDDNFDEALNLLDHARSGGVKPDVLSYNTVLRKAYLKRRIDIIEHIVELMHREKIKPDGATCNFVFCTYVECDFHNTAIEALQVLSLRMICEDDNSFQEKKEEFENNFILSDDQDVESRILEMFGGHQETTAVALLHLRWSAILRFPICWSPNETLWARRLSVNYDARKSIV</sequence>
<dbReference type="KEGG" id="jcu:105630331"/>
<dbReference type="Pfam" id="PF01535">
    <property type="entry name" value="PPR"/>
    <property type="match status" value="1"/>
</dbReference>
<protein>
    <recommendedName>
        <fullName evidence="3">PROP1-like PPR domain-containing protein</fullName>
    </recommendedName>
</protein>
<dbReference type="Pfam" id="PF17177">
    <property type="entry name" value="PPR_long"/>
    <property type="match status" value="1"/>
</dbReference>
<dbReference type="OrthoDB" id="119302at2759"/>
<evidence type="ECO:0000313" key="5">
    <source>
        <dbReference type="Proteomes" id="UP000027138"/>
    </source>
</evidence>
<dbReference type="EMBL" id="KK914317">
    <property type="protein sequence ID" value="KDP41990.1"/>
    <property type="molecule type" value="Genomic_DNA"/>
</dbReference>
<dbReference type="PANTHER" id="PTHR47859:SF1">
    <property type="entry name" value="PENTATRICOPEPTIDE REPEAT-CONTAINING PROTEIN"/>
    <property type="match status" value="1"/>
</dbReference>
<dbReference type="InterPro" id="IPR033443">
    <property type="entry name" value="PROP1-like_PPR_dom"/>
</dbReference>
<accession>A0A067LBW8</accession>
<feature type="repeat" description="PPR" evidence="2">
    <location>
        <begin position="574"/>
        <end position="608"/>
    </location>
</feature>
<dbReference type="PANTHER" id="PTHR47859">
    <property type="entry name" value="PENTATRICOPEPTIDE REPEAT-CONTAINING PROTEIN"/>
    <property type="match status" value="1"/>
</dbReference>